<dbReference type="PANTHER" id="PTHR10981:SF0">
    <property type="entry name" value="BATTENIN"/>
    <property type="match status" value="1"/>
</dbReference>
<comment type="subcellular location">
    <subcellularLocation>
        <location evidence="1">Endomembrane system</location>
        <topology evidence="1">Multi-pass membrane protein</topology>
    </subcellularLocation>
    <subcellularLocation>
        <location evidence="6">Lysosome membrane</location>
        <topology evidence="6">Multi-pass membrane protein</topology>
    </subcellularLocation>
</comment>
<dbReference type="InterPro" id="IPR003492">
    <property type="entry name" value="Battenin_disease_Cln3"/>
</dbReference>
<protein>
    <recommendedName>
        <fullName evidence="6">Battenin</fullName>
    </recommendedName>
</protein>
<keyword evidence="9" id="KW-1185">Reference proteome</keyword>
<organism evidence="8 9">
    <name type="scientific">Porites evermanni</name>
    <dbReference type="NCBI Taxonomy" id="104178"/>
    <lineage>
        <taxon>Eukaryota</taxon>
        <taxon>Metazoa</taxon>
        <taxon>Cnidaria</taxon>
        <taxon>Anthozoa</taxon>
        <taxon>Hexacorallia</taxon>
        <taxon>Scleractinia</taxon>
        <taxon>Fungiina</taxon>
        <taxon>Poritidae</taxon>
        <taxon>Porites</taxon>
    </lineage>
</organism>
<evidence type="ECO:0000256" key="1">
    <source>
        <dbReference type="ARBA" id="ARBA00004127"/>
    </source>
</evidence>
<dbReference type="Pfam" id="PF02487">
    <property type="entry name" value="CLN3"/>
    <property type="match status" value="1"/>
</dbReference>
<feature type="compositionally biased region" description="Basic and acidic residues" evidence="7">
    <location>
        <begin position="22"/>
        <end position="37"/>
    </location>
</feature>
<evidence type="ECO:0000256" key="7">
    <source>
        <dbReference type="SAM" id="MobiDB-lite"/>
    </source>
</evidence>
<feature type="transmembrane region" description="Helical" evidence="6">
    <location>
        <begin position="78"/>
        <end position="98"/>
    </location>
</feature>
<dbReference type="PANTHER" id="PTHR10981">
    <property type="entry name" value="BATTENIN"/>
    <property type="match status" value="1"/>
</dbReference>
<dbReference type="PRINTS" id="PR01315">
    <property type="entry name" value="BATTENIN"/>
</dbReference>
<evidence type="ECO:0000256" key="2">
    <source>
        <dbReference type="ARBA" id="ARBA00022448"/>
    </source>
</evidence>
<evidence type="ECO:0000256" key="3">
    <source>
        <dbReference type="ARBA" id="ARBA00022692"/>
    </source>
</evidence>
<feature type="transmembrane region" description="Helical" evidence="6">
    <location>
        <begin position="105"/>
        <end position="125"/>
    </location>
</feature>
<evidence type="ECO:0000313" key="9">
    <source>
        <dbReference type="Proteomes" id="UP001159427"/>
    </source>
</evidence>
<comment type="similarity">
    <text evidence="6">Belongs to the battenin family.</text>
</comment>
<keyword evidence="6" id="KW-0458">Lysosome</keyword>
<proteinExistence type="inferred from homology"/>
<evidence type="ECO:0000256" key="6">
    <source>
        <dbReference type="RuleBase" id="RU361113"/>
    </source>
</evidence>
<feature type="transmembrane region" description="Helical" evidence="6">
    <location>
        <begin position="159"/>
        <end position="179"/>
    </location>
</feature>
<keyword evidence="4 6" id="KW-1133">Transmembrane helix</keyword>
<keyword evidence="2" id="KW-0813">Transport</keyword>
<sequence length="180" mass="19013">MMTEVPTSEEEFGSSISDTESETSHPDWTANERNKRSRETTPNCSMVFFILGVSLTAPFITFVSAAEDVLAGTDNATGLVIIVLTTPSLVLKIASLCFREVSHVARMFLVSAFIIVGQLCAVFITHIGGRFAGICLVSVGTGIGEVSLFVQAAKKLEEVALCSFIIGTGVGGVLGASLYV</sequence>
<evidence type="ECO:0000256" key="5">
    <source>
        <dbReference type="ARBA" id="ARBA00023136"/>
    </source>
</evidence>
<comment type="caution">
    <text evidence="8">The sequence shown here is derived from an EMBL/GenBank/DDBJ whole genome shotgun (WGS) entry which is preliminary data.</text>
</comment>
<comment type="caution">
    <text evidence="6">Lacks conserved residue(s) required for the propagation of feature annotation.</text>
</comment>
<name>A0ABN8M6A0_9CNID</name>
<keyword evidence="3 6" id="KW-0812">Transmembrane</keyword>
<accession>A0ABN8M6A0</accession>
<feature type="non-terminal residue" evidence="8">
    <location>
        <position position="180"/>
    </location>
</feature>
<dbReference type="EMBL" id="CALNXI010000336">
    <property type="protein sequence ID" value="CAH3025096.1"/>
    <property type="molecule type" value="Genomic_DNA"/>
</dbReference>
<gene>
    <name evidence="8" type="ORF">PEVE_00025034</name>
</gene>
<reference evidence="8 9" key="1">
    <citation type="submission" date="2022-05" db="EMBL/GenBank/DDBJ databases">
        <authorList>
            <consortium name="Genoscope - CEA"/>
            <person name="William W."/>
        </authorList>
    </citation>
    <scope>NUCLEOTIDE SEQUENCE [LARGE SCALE GENOMIC DNA]</scope>
</reference>
<feature type="transmembrane region" description="Helical" evidence="6">
    <location>
        <begin position="43"/>
        <end position="66"/>
    </location>
</feature>
<evidence type="ECO:0000313" key="8">
    <source>
        <dbReference type="EMBL" id="CAH3025096.1"/>
    </source>
</evidence>
<keyword evidence="5 6" id="KW-0472">Membrane</keyword>
<evidence type="ECO:0000256" key="4">
    <source>
        <dbReference type="ARBA" id="ARBA00022989"/>
    </source>
</evidence>
<feature type="transmembrane region" description="Helical" evidence="6">
    <location>
        <begin position="131"/>
        <end position="152"/>
    </location>
</feature>
<dbReference type="Proteomes" id="UP001159427">
    <property type="component" value="Unassembled WGS sequence"/>
</dbReference>
<feature type="region of interest" description="Disordered" evidence="7">
    <location>
        <begin position="1"/>
        <end position="37"/>
    </location>
</feature>